<dbReference type="Proteomes" id="UP001447857">
    <property type="component" value="Chromosome"/>
</dbReference>
<evidence type="ECO:0000313" key="6">
    <source>
        <dbReference type="EMBL" id="WXK51012.1"/>
    </source>
</evidence>
<keyword evidence="2" id="KW-0201">Cytochrome c-type biogenesis</keyword>
<dbReference type="InterPro" id="IPR036249">
    <property type="entry name" value="Thioredoxin-like_sf"/>
</dbReference>
<dbReference type="PANTHER" id="PTHR42852:SF6">
    <property type="entry name" value="THIOL:DISULFIDE INTERCHANGE PROTEIN DSBE"/>
    <property type="match status" value="1"/>
</dbReference>
<dbReference type="Gene3D" id="3.40.30.10">
    <property type="entry name" value="Glutaredoxin"/>
    <property type="match status" value="1"/>
</dbReference>
<evidence type="ECO:0000256" key="3">
    <source>
        <dbReference type="ARBA" id="ARBA00023157"/>
    </source>
</evidence>
<gene>
    <name evidence="6" type="ORF">V6624_05125</name>
</gene>
<evidence type="ECO:0000313" key="7">
    <source>
        <dbReference type="Proteomes" id="UP001447857"/>
    </source>
</evidence>
<protein>
    <submittedName>
        <fullName evidence="6">TlpA disulfide reductase family protein</fullName>
    </submittedName>
</protein>
<dbReference type="Pfam" id="PF14289">
    <property type="entry name" value="DUF4369"/>
    <property type="match status" value="1"/>
</dbReference>
<dbReference type="EMBL" id="CP147988">
    <property type="protein sequence ID" value="WXK51012.1"/>
    <property type="molecule type" value="Genomic_DNA"/>
</dbReference>
<keyword evidence="4" id="KW-0676">Redox-active center</keyword>
<dbReference type="PANTHER" id="PTHR42852">
    <property type="entry name" value="THIOL:DISULFIDE INTERCHANGE PROTEIN DSBE"/>
    <property type="match status" value="1"/>
</dbReference>
<dbReference type="InterPro" id="IPR000866">
    <property type="entry name" value="AhpC/TSA"/>
</dbReference>
<keyword evidence="7" id="KW-1185">Reference proteome</keyword>
<dbReference type="InterPro" id="IPR013766">
    <property type="entry name" value="Thioredoxin_domain"/>
</dbReference>
<dbReference type="PROSITE" id="PS51352">
    <property type="entry name" value="THIOREDOXIN_2"/>
    <property type="match status" value="1"/>
</dbReference>
<dbReference type="InterPro" id="IPR050553">
    <property type="entry name" value="Thioredoxin_ResA/DsbE_sf"/>
</dbReference>
<dbReference type="RefSeq" id="WP_111283106.1">
    <property type="nucleotide sequence ID" value="NZ_CP147988.1"/>
</dbReference>
<proteinExistence type="predicted"/>
<dbReference type="SUPFAM" id="SSF52833">
    <property type="entry name" value="Thioredoxin-like"/>
    <property type="match status" value="1"/>
</dbReference>
<comment type="subcellular location">
    <subcellularLocation>
        <location evidence="1">Cell envelope</location>
    </subcellularLocation>
</comment>
<accession>A0ABZ2QA63</accession>
<evidence type="ECO:0000256" key="1">
    <source>
        <dbReference type="ARBA" id="ARBA00004196"/>
    </source>
</evidence>
<dbReference type="CDD" id="cd02966">
    <property type="entry name" value="TlpA_like_family"/>
    <property type="match status" value="1"/>
</dbReference>
<dbReference type="InterPro" id="IPR025380">
    <property type="entry name" value="DUF4369"/>
</dbReference>
<dbReference type="Pfam" id="PF00578">
    <property type="entry name" value="AhpC-TSA"/>
    <property type="match status" value="1"/>
</dbReference>
<evidence type="ECO:0000256" key="2">
    <source>
        <dbReference type="ARBA" id="ARBA00022748"/>
    </source>
</evidence>
<evidence type="ECO:0000256" key="4">
    <source>
        <dbReference type="ARBA" id="ARBA00023284"/>
    </source>
</evidence>
<feature type="domain" description="Thioredoxin" evidence="5">
    <location>
        <begin position="231"/>
        <end position="372"/>
    </location>
</feature>
<sequence>MKSLSRIFFLICTFIVIVAFIKKEEKFTIYGQVTGFQNGTKFYLKNLATDAIIDSTTVENNKFRFEGKLASPPEQIWLYAIVNEKFIYTNLLIGNDNIRIKGDIKDFPRNVEIKGSKSQEDFNYSQSFTKEYFAKRETLVNSFLQLPKDKQQEAGAKIWDEIKGIDSITQELRIKYVKSHPDSYASIIELGYLKNQLPKDTIQKIYDKYTPKIKESKYAKVVEVFLKENISKVGDKYHDFEGWNQKGEKVKFSDIRGSFTLIEFTSAFCGPCIQAAEELAEINETYSGSLTLVSFSCDPKKEDWLKSVDRDKVIWNSVWDSKGRFSETAIKYGIQGIPTFILINPEGTIIDKWSGYGKGSLINKLEKKILKK</sequence>
<keyword evidence="3" id="KW-1015">Disulfide bond</keyword>
<organism evidence="6 7">
    <name type="scientific">Flavobacterium ginsenosidimutans</name>
    <dbReference type="NCBI Taxonomy" id="687844"/>
    <lineage>
        <taxon>Bacteria</taxon>
        <taxon>Pseudomonadati</taxon>
        <taxon>Bacteroidota</taxon>
        <taxon>Flavobacteriia</taxon>
        <taxon>Flavobacteriales</taxon>
        <taxon>Flavobacteriaceae</taxon>
        <taxon>Flavobacterium</taxon>
    </lineage>
</organism>
<evidence type="ECO:0000259" key="5">
    <source>
        <dbReference type="PROSITE" id="PS51352"/>
    </source>
</evidence>
<reference evidence="6 7" key="1">
    <citation type="submission" date="2024-02" db="EMBL/GenBank/DDBJ databases">
        <title>complete genome of Flavobacterium ginsenosidimutans Str. YTB16.</title>
        <authorList>
            <person name="Wang Q."/>
        </authorList>
    </citation>
    <scope>NUCLEOTIDE SEQUENCE [LARGE SCALE GENOMIC DNA]</scope>
    <source>
        <strain evidence="6 7">YTB16</strain>
    </source>
</reference>
<name>A0ABZ2QA63_9FLAO</name>